<reference evidence="1 2" key="1">
    <citation type="submission" date="2018-06" db="EMBL/GenBank/DDBJ databases">
        <authorList>
            <consortium name="Pathogen Informatics"/>
            <person name="Doyle S."/>
        </authorList>
    </citation>
    <scope>NUCLEOTIDE SEQUENCE [LARGE SCALE GENOMIC DNA]</scope>
    <source>
        <strain evidence="1 2">NCTC11661</strain>
    </source>
</reference>
<accession>A0A380ZWI3</accession>
<name>A0A380ZWI3_9FLAO</name>
<protein>
    <submittedName>
        <fullName evidence="1">Uncharacterized protein</fullName>
    </submittedName>
</protein>
<evidence type="ECO:0000313" key="1">
    <source>
        <dbReference type="EMBL" id="SUV53158.1"/>
    </source>
</evidence>
<dbReference type="Proteomes" id="UP000255515">
    <property type="component" value="Unassembled WGS sequence"/>
</dbReference>
<sequence>MIIKKLIREGFCFAVMQSWSSLKLAKGYTNQEWELIGLKIDFKALKKEGFEVRSDHSLRPIERNPEGIISREMSFEEIREFKELKEEYFIKAKEIEDGAIWELKDKSLKKLYNENY</sequence>
<dbReference type="RefSeq" id="WP_002688487.1">
    <property type="nucleotide sequence ID" value="NZ_UFTJ01000005.1"/>
</dbReference>
<dbReference type="AlphaFoldDB" id="A0A380ZWI3"/>
<dbReference type="EMBL" id="UFTJ01000005">
    <property type="protein sequence ID" value="SUV53158.1"/>
    <property type="molecule type" value="Genomic_DNA"/>
</dbReference>
<evidence type="ECO:0000313" key="2">
    <source>
        <dbReference type="Proteomes" id="UP000255515"/>
    </source>
</evidence>
<organism evidence="1 2">
    <name type="scientific">Bergeyella zoohelcum</name>
    <dbReference type="NCBI Taxonomy" id="1015"/>
    <lineage>
        <taxon>Bacteria</taxon>
        <taxon>Pseudomonadati</taxon>
        <taxon>Bacteroidota</taxon>
        <taxon>Flavobacteriia</taxon>
        <taxon>Flavobacteriales</taxon>
        <taxon>Weeksellaceae</taxon>
        <taxon>Bergeyella</taxon>
    </lineage>
</organism>
<gene>
    <name evidence="1" type="ORF">NCTC11661_02305</name>
</gene>
<proteinExistence type="predicted"/>